<dbReference type="Proteomes" id="UP000077339">
    <property type="component" value="Unassembled WGS sequence"/>
</dbReference>
<keyword evidence="5" id="KW-1185">Reference proteome</keyword>
<evidence type="ECO:0000256" key="1">
    <source>
        <dbReference type="ARBA" id="ARBA00022679"/>
    </source>
</evidence>
<dbReference type="EMBL" id="JFHK01000019">
    <property type="protein sequence ID" value="OAA29363.1"/>
    <property type="molecule type" value="Genomic_DNA"/>
</dbReference>
<name>A0A176JZA2_9BACT</name>
<feature type="domain" description="Carbohydrate kinase PfkB" evidence="3">
    <location>
        <begin position="20"/>
        <end position="126"/>
    </location>
</feature>
<gene>
    <name evidence="4" type="ORF">AT15_02255</name>
</gene>
<keyword evidence="1" id="KW-0808">Transferase</keyword>
<dbReference type="PROSITE" id="PS00583">
    <property type="entry name" value="PFKB_KINASES_1"/>
    <property type="match status" value="1"/>
</dbReference>
<accession>A0A176JZA2</accession>
<dbReference type="STRING" id="1453497.AT15_02255"/>
<keyword evidence="2" id="KW-0418">Kinase</keyword>
<dbReference type="PATRIC" id="fig|1453497.3.peg.450"/>
<proteinExistence type="predicted"/>
<dbReference type="SUPFAM" id="SSF53613">
    <property type="entry name" value="Ribokinase-like"/>
    <property type="match status" value="1"/>
</dbReference>
<dbReference type="InterPro" id="IPR011611">
    <property type="entry name" value="PfkB_dom"/>
</dbReference>
<protein>
    <recommendedName>
        <fullName evidence="3">Carbohydrate kinase PfkB domain-containing protein</fullName>
    </recommendedName>
</protein>
<evidence type="ECO:0000256" key="2">
    <source>
        <dbReference type="ARBA" id="ARBA00022777"/>
    </source>
</evidence>
<dbReference type="GO" id="GO:0016301">
    <property type="term" value="F:kinase activity"/>
    <property type="evidence" value="ECO:0007669"/>
    <property type="project" value="UniProtKB-KW"/>
</dbReference>
<organism evidence="4 5">
    <name type="scientific">Kosmotoga arenicorallina S304</name>
    <dbReference type="NCBI Taxonomy" id="1453497"/>
    <lineage>
        <taxon>Bacteria</taxon>
        <taxon>Thermotogati</taxon>
        <taxon>Thermotogota</taxon>
        <taxon>Thermotogae</taxon>
        <taxon>Kosmotogales</taxon>
        <taxon>Kosmotogaceae</taxon>
        <taxon>Kosmotoga</taxon>
    </lineage>
</organism>
<dbReference type="Pfam" id="PF00294">
    <property type="entry name" value="PfkB"/>
    <property type="match status" value="1"/>
</dbReference>
<sequence>MKILVFGGTFWDVFIYGNEPHKAEILEMPGGSGLNIAYGLFKQGFEVHFYSNVGSDWRGEEIKRILADDKFDISHIRAISDAKTGHHIAFNDKPIAVDRGANKERIEMPVVEEAEVCIINTEIPRETILDALKIPAKLTVVDLGPRPIISPEEIKNACDNELLILGTEIECNSGCHVTKLGSRGALVKDKLIPSDARIYPYKVGAGDAFDIVLITLYLRTRDILFSARSAVEASQKMVREVKGAFSKAKALKSLI</sequence>
<dbReference type="RefSeq" id="WP_068348258.1">
    <property type="nucleotide sequence ID" value="NZ_JFHK01000019.1"/>
</dbReference>
<dbReference type="Gene3D" id="3.40.1190.20">
    <property type="match status" value="1"/>
</dbReference>
<evidence type="ECO:0000313" key="4">
    <source>
        <dbReference type="EMBL" id="OAA29363.1"/>
    </source>
</evidence>
<comment type="caution">
    <text evidence="4">The sequence shown here is derived from an EMBL/GenBank/DDBJ whole genome shotgun (WGS) entry which is preliminary data.</text>
</comment>
<dbReference type="InterPro" id="IPR029056">
    <property type="entry name" value="Ribokinase-like"/>
</dbReference>
<dbReference type="AlphaFoldDB" id="A0A176JZA2"/>
<reference evidence="4 5" key="1">
    <citation type="submission" date="2014-02" db="EMBL/GenBank/DDBJ databases">
        <title>Kosmotoga genome sequencing.</title>
        <authorList>
            <person name="Pollo S.M."/>
            <person name="Charchuk R."/>
            <person name="Nesbo C.L."/>
        </authorList>
    </citation>
    <scope>NUCLEOTIDE SEQUENCE [LARGE SCALE GENOMIC DNA]</scope>
    <source>
        <strain evidence="4 5">S304</strain>
    </source>
</reference>
<dbReference type="OrthoDB" id="37222at2"/>
<dbReference type="GO" id="GO:0005829">
    <property type="term" value="C:cytosol"/>
    <property type="evidence" value="ECO:0007669"/>
    <property type="project" value="TreeGrafter"/>
</dbReference>
<evidence type="ECO:0000259" key="3">
    <source>
        <dbReference type="Pfam" id="PF00294"/>
    </source>
</evidence>
<dbReference type="PANTHER" id="PTHR10584:SF166">
    <property type="entry name" value="RIBOKINASE"/>
    <property type="match status" value="1"/>
</dbReference>
<dbReference type="PANTHER" id="PTHR10584">
    <property type="entry name" value="SUGAR KINASE"/>
    <property type="match status" value="1"/>
</dbReference>
<evidence type="ECO:0000313" key="5">
    <source>
        <dbReference type="Proteomes" id="UP000077339"/>
    </source>
</evidence>
<dbReference type="InterPro" id="IPR002173">
    <property type="entry name" value="Carboh/pur_kinase_PfkB_CS"/>
</dbReference>